<gene>
    <name evidence="5" type="ORF">BEP19_13170</name>
</gene>
<dbReference type="PANTHER" id="PTHR30469:SF15">
    <property type="entry name" value="HLYD FAMILY OF SECRETION PROTEINS"/>
    <property type="match status" value="1"/>
</dbReference>
<dbReference type="GO" id="GO:0015562">
    <property type="term" value="F:efflux transmembrane transporter activity"/>
    <property type="evidence" value="ECO:0007669"/>
    <property type="project" value="TreeGrafter"/>
</dbReference>
<dbReference type="PANTHER" id="PTHR30469">
    <property type="entry name" value="MULTIDRUG RESISTANCE PROTEIN MDTA"/>
    <property type="match status" value="1"/>
</dbReference>
<sequence>MSVKNAIETRKNSLIQKNKAEQLGMSTDVISYLVGRLDIKQVESALLRVAAYSAMVNREVTIELVEEALQDEAVISLSRSKRKERRRNWSSSGMVAMLSGLLLLNGCSFNSAVGSPLAEKASAQSDEASADAATQSDITLPGKAIPFEEVTVSPSIAGNVQALMVEMGAYVTKDQTLAQIDESDLGLQIKQAEAHVKTVEAQAQAQSIEQQIRLNEVKASLEQGNTAGGSSAGTTLVTAEASLAEALDELEKAVFVFEHGGISEEELQQKKNKAQQVEQQIQAHKESAAAQAAESQKKQQATAEVAKLQQQAINVSARLTQMGRDQALADLELVRYQYNNLTVKAPIAGFITAKEVITGDSVSPSTPLFVITNLDKLYIQVDVPEAVINRVKVGQHAHAQIPSINKRVEGKVAYVAPMSNAESQSFPVRILVENAEHLIKGGMKARVRILFESEQPEPTEPEATKEASAQQEG</sequence>
<feature type="domain" description="Multidrug resistance protein MdtA-like barrel-sandwich hybrid" evidence="3">
    <location>
        <begin position="149"/>
        <end position="372"/>
    </location>
</feature>
<dbReference type="InterPro" id="IPR058792">
    <property type="entry name" value="Beta-barrel_RND_2"/>
</dbReference>
<evidence type="ECO:0000259" key="4">
    <source>
        <dbReference type="Pfam" id="PF25954"/>
    </source>
</evidence>
<reference evidence="5 6" key="1">
    <citation type="submission" date="2016-08" db="EMBL/GenBank/DDBJ databases">
        <title>Novel Firmicute Genomes.</title>
        <authorList>
            <person name="Poppleton D.I."/>
            <person name="Gribaldo S."/>
        </authorList>
    </citation>
    <scope>NUCLEOTIDE SEQUENCE [LARGE SCALE GENOMIC DNA]</scope>
    <source>
        <strain evidence="5 6">RAOx-1</strain>
    </source>
</reference>
<keyword evidence="1" id="KW-0175">Coiled coil</keyword>
<dbReference type="GO" id="GO:1990281">
    <property type="term" value="C:efflux pump complex"/>
    <property type="evidence" value="ECO:0007669"/>
    <property type="project" value="TreeGrafter"/>
</dbReference>
<evidence type="ECO:0000259" key="3">
    <source>
        <dbReference type="Pfam" id="PF25917"/>
    </source>
</evidence>
<feature type="coiled-coil region" evidence="1">
    <location>
        <begin position="264"/>
        <end position="318"/>
    </location>
</feature>
<accession>A0A419SHB7</accession>
<evidence type="ECO:0000313" key="5">
    <source>
        <dbReference type="EMBL" id="RKD23163.1"/>
    </source>
</evidence>
<feature type="domain" description="CusB-like beta-barrel" evidence="4">
    <location>
        <begin position="378"/>
        <end position="449"/>
    </location>
</feature>
<protein>
    <submittedName>
        <fullName evidence="5">Uncharacterized protein</fullName>
    </submittedName>
</protein>
<dbReference type="Pfam" id="PF25917">
    <property type="entry name" value="BSH_RND"/>
    <property type="match status" value="1"/>
</dbReference>
<evidence type="ECO:0000256" key="1">
    <source>
        <dbReference type="SAM" id="Coils"/>
    </source>
</evidence>
<dbReference type="EMBL" id="MCHY01000009">
    <property type="protein sequence ID" value="RKD23163.1"/>
    <property type="molecule type" value="Genomic_DNA"/>
</dbReference>
<dbReference type="AlphaFoldDB" id="A0A419SHB7"/>
<evidence type="ECO:0000256" key="2">
    <source>
        <dbReference type="SAM" id="MobiDB-lite"/>
    </source>
</evidence>
<organism evidence="5 6">
    <name type="scientific">Ammoniphilus oxalaticus</name>
    <dbReference type="NCBI Taxonomy" id="66863"/>
    <lineage>
        <taxon>Bacteria</taxon>
        <taxon>Bacillati</taxon>
        <taxon>Bacillota</taxon>
        <taxon>Bacilli</taxon>
        <taxon>Bacillales</taxon>
        <taxon>Paenibacillaceae</taxon>
        <taxon>Aneurinibacillus group</taxon>
        <taxon>Ammoniphilus</taxon>
    </lineage>
</organism>
<dbReference type="Gene3D" id="2.40.50.100">
    <property type="match status" value="1"/>
</dbReference>
<dbReference type="OrthoDB" id="1634554at2"/>
<dbReference type="Pfam" id="PF25954">
    <property type="entry name" value="Beta-barrel_RND_2"/>
    <property type="match status" value="1"/>
</dbReference>
<evidence type="ECO:0000313" key="6">
    <source>
        <dbReference type="Proteomes" id="UP000284219"/>
    </source>
</evidence>
<dbReference type="SUPFAM" id="SSF111369">
    <property type="entry name" value="HlyD-like secretion proteins"/>
    <property type="match status" value="2"/>
</dbReference>
<keyword evidence="6" id="KW-1185">Reference proteome</keyword>
<dbReference type="Gene3D" id="1.10.287.470">
    <property type="entry name" value="Helix hairpin bin"/>
    <property type="match status" value="1"/>
</dbReference>
<dbReference type="Gene3D" id="2.40.30.170">
    <property type="match status" value="1"/>
</dbReference>
<dbReference type="Gene3D" id="1.10.8.60">
    <property type="match status" value="1"/>
</dbReference>
<name>A0A419SHB7_9BACL</name>
<feature type="region of interest" description="Disordered" evidence="2">
    <location>
        <begin position="453"/>
        <end position="473"/>
    </location>
</feature>
<comment type="caution">
    <text evidence="5">The sequence shown here is derived from an EMBL/GenBank/DDBJ whole genome shotgun (WGS) entry which is preliminary data.</text>
</comment>
<proteinExistence type="predicted"/>
<dbReference type="InterPro" id="IPR058625">
    <property type="entry name" value="MdtA-like_BSH"/>
</dbReference>
<dbReference type="RefSeq" id="WP_120190653.1">
    <property type="nucleotide sequence ID" value="NZ_MCHY01000009.1"/>
</dbReference>
<dbReference type="Proteomes" id="UP000284219">
    <property type="component" value="Unassembled WGS sequence"/>
</dbReference>